<name>A0A364V9N1_9CORY</name>
<reference evidence="2 3" key="1">
    <citation type="journal article" date="2018" name="Syst. Appl. Microbiol.">
        <title>Corynebacterium heidelbergense sp. nov., isolated from the preen glands of Egyptian geese (Alopochen aegyptiacus).</title>
        <authorList>
            <person name="Braun M.S."/>
            <person name="Wang E."/>
            <person name="Zimmermann S."/>
            <person name="Wink M."/>
        </authorList>
    </citation>
    <scope>NUCLEOTIDE SEQUENCE [LARGE SCALE GENOMIC DNA]</scope>
    <source>
        <strain evidence="2 3">DSM 104638</strain>
    </source>
</reference>
<feature type="region of interest" description="Disordered" evidence="1">
    <location>
        <begin position="1"/>
        <end position="40"/>
    </location>
</feature>
<dbReference type="RefSeq" id="WP_112770170.1">
    <property type="nucleotide sequence ID" value="NZ_CP063191.1"/>
</dbReference>
<accession>A0A364V9N1</accession>
<evidence type="ECO:0000256" key="1">
    <source>
        <dbReference type="SAM" id="MobiDB-lite"/>
    </source>
</evidence>
<evidence type="ECO:0000313" key="2">
    <source>
        <dbReference type="EMBL" id="RAV33314.1"/>
    </source>
</evidence>
<sequence length="103" mass="11673">MAGFLNRIAGAITPNRRRKHVQSDETAPPQRVGGVGTNTTYEAAERTASPLNNYMTRLMAQELPMLDSTSRRRVNELLREYTGPTIESVEDLPEEVREIMELR</sequence>
<dbReference type="EMBL" id="PHQP01000090">
    <property type="protein sequence ID" value="RAV33314.1"/>
    <property type="molecule type" value="Genomic_DNA"/>
</dbReference>
<evidence type="ECO:0000313" key="3">
    <source>
        <dbReference type="Proteomes" id="UP000251047"/>
    </source>
</evidence>
<organism evidence="2 3">
    <name type="scientific">Corynebacterium heidelbergense</name>
    <dbReference type="NCBI Taxonomy" id="2055947"/>
    <lineage>
        <taxon>Bacteria</taxon>
        <taxon>Bacillati</taxon>
        <taxon>Actinomycetota</taxon>
        <taxon>Actinomycetes</taxon>
        <taxon>Mycobacteriales</taxon>
        <taxon>Corynebacteriaceae</taxon>
        <taxon>Corynebacterium</taxon>
    </lineage>
</organism>
<dbReference type="Proteomes" id="UP000251047">
    <property type="component" value="Unassembled WGS sequence"/>
</dbReference>
<protein>
    <submittedName>
        <fullName evidence="2">Uncharacterized protein</fullName>
    </submittedName>
</protein>
<dbReference type="OrthoDB" id="4409132at2"/>
<dbReference type="AlphaFoldDB" id="A0A364V9N1"/>
<gene>
    <name evidence="2" type="ORF">CWC39_09160</name>
</gene>
<proteinExistence type="predicted"/>
<comment type="caution">
    <text evidence="2">The sequence shown here is derived from an EMBL/GenBank/DDBJ whole genome shotgun (WGS) entry which is preliminary data.</text>
</comment>